<comment type="catalytic activity">
    <reaction evidence="2">
        <text>4-amino-5-aminomethyl-2-methylpyrimidine + H2O = 4-amino-5-hydroxymethyl-2-methylpyrimidine + NH4(+)</text>
        <dbReference type="Rhea" id="RHEA:31799"/>
        <dbReference type="ChEBI" id="CHEBI:15377"/>
        <dbReference type="ChEBI" id="CHEBI:16892"/>
        <dbReference type="ChEBI" id="CHEBI:28938"/>
        <dbReference type="ChEBI" id="CHEBI:63416"/>
        <dbReference type="EC" id="3.5.99.2"/>
    </reaction>
</comment>
<protein>
    <recommendedName>
        <fullName evidence="2">Aminopyrimidine aminohydrolase</fullName>
        <ecNumber evidence="2">3.5.99.2</ecNumber>
    </recommendedName>
</protein>
<dbReference type="PANTHER" id="PTHR43198">
    <property type="entry name" value="BIFUNCTIONAL TH2 PROTEIN"/>
    <property type="match status" value="1"/>
</dbReference>
<comment type="function">
    <text evidence="2">Catalyzes an amino-pyrimidine hydrolysis reaction at the C5' of the pyrimidine moiety of thiamine compounds, a reaction that is part of a thiamine salvage pathway. Thus, catalyzes the conversion of 4-amino-5-aminomethyl-2-methylpyrimidine to 4-amino-5-hydroxymethyl-2-methylpyrimidine (HMP).</text>
</comment>
<reference evidence="5" key="1">
    <citation type="submission" date="2023-03" db="EMBL/GenBank/DDBJ databases">
        <title>Actinoallomurus iriomotensis NBRC 103681.</title>
        <authorList>
            <person name="Ichikawa N."/>
            <person name="Sato H."/>
            <person name="Tonouchi N."/>
        </authorList>
    </citation>
    <scope>NUCLEOTIDE SEQUENCE</scope>
    <source>
        <strain evidence="5">NBRC 103681</strain>
    </source>
</reference>
<dbReference type="PANTHER" id="PTHR43198:SF2">
    <property type="entry name" value="SI:CH1073-67J19.1-RELATED"/>
    <property type="match status" value="1"/>
</dbReference>
<dbReference type="GO" id="GO:0050334">
    <property type="term" value="F:thiaminase activity"/>
    <property type="evidence" value="ECO:0007669"/>
    <property type="project" value="UniProtKB-UniRule"/>
</dbReference>
<evidence type="ECO:0000259" key="4">
    <source>
        <dbReference type="Pfam" id="PF03070"/>
    </source>
</evidence>
<evidence type="ECO:0000313" key="5">
    <source>
        <dbReference type="EMBL" id="GLY81685.1"/>
    </source>
</evidence>
<evidence type="ECO:0000313" key="6">
    <source>
        <dbReference type="Proteomes" id="UP001165135"/>
    </source>
</evidence>
<dbReference type="Gene3D" id="1.20.910.10">
    <property type="entry name" value="Heme oxygenase-like"/>
    <property type="match status" value="1"/>
</dbReference>
<evidence type="ECO:0000256" key="2">
    <source>
        <dbReference type="PIRNR" id="PIRNR003170"/>
    </source>
</evidence>
<dbReference type="CDD" id="cd19358">
    <property type="entry name" value="TenA_E_Spr0628-like"/>
    <property type="match status" value="1"/>
</dbReference>
<dbReference type="InterPro" id="IPR004305">
    <property type="entry name" value="Thiaminase-2/PQQC"/>
</dbReference>
<dbReference type="InterPro" id="IPR016084">
    <property type="entry name" value="Haem_Oase-like_multi-hlx"/>
</dbReference>
<sequence length="219" mass="23726">MSERAEERARPASRSAWLLDACAATMERALGMRFVEEVTAGTIGDAAYADYLAIEESFVETAARLHGLAVWDAPDRTALERNARAVHALTTEQADYFRTARAAWPVPARPDAAGRAAVLSEFALAAAREGGYRAVMTVLFAAESLYSTWCTRADERGDVPAGPIADWVSLHAGAEFRAGVTALAAQVDALPADIPDEHLIRWFSGMLEAEIAFHDAVYR</sequence>
<comment type="pathway">
    <text evidence="1 2">Cofactor biosynthesis; thiamine diphosphate biosynthesis.</text>
</comment>
<dbReference type="AlphaFoldDB" id="A0A9W6RXI3"/>
<dbReference type="SUPFAM" id="SSF48613">
    <property type="entry name" value="Heme oxygenase-like"/>
    <property type="match status" value="1"/>
</dbReference>
<dbReference type="Pfam" id="PF03070">
    <property type="entry name" value="TENA_THI-4"/>
    <property type="match status" value="1"/>
</dbReference>
<name>A0A9W6RXI3_9ACTN</name>
<dbReference type="PIRSF" id="PIRSF003170">
    <property type="entry name" value="Pet18p"/>
    <property type="match status" value="1"/>
</dbReference>
<comment type="catalytic activity">
    <reaction evidence="2">
        <text>thiamine + H2O = 5-(2-hydroxyethyl)-4-methylthiazole + 4-amino-5-hydroxymethyl-2-methylpyrimidine + H(+)</text>
        <dbReference type="Rhea" id="RHEA:17509"/>
        <dbReference type="ChEBI" id="CHEBI:15377"/>
        <dbReference type="ChEBI" id="CHEBI:15378"/>
        <dbReference type="ChEBI" id="CHEBI:16892"/>
        <dbReference type="ChEBI" id="CHEBI:17957"/>
        <dbReference type="ChEBI" id="CHEBI:18385"/>
        <dbReference type="EC" id="3.5.99.2"/>
    </reaction>
</comment>
<feature type="domain" description="Thiaminase-2/PQQC" evidence="4">
    <location>
        <begin position="34"/>
        <end position="219"/>
    </location>
</feature>
<dbReference type="Proteomes" id="UP001165135">
    <property type="component" value="Unassembled WGS sequence"/>
</dbReference>
<proteinExistence type="inferred from homology"/>
<feature type="active site" description="Proton donor" evidence="3">
    <location>
        <position position="210"/>
    </location>
</feature>
<dbReference type="EC" id="3.5.99.2" evidence="2"/>
<keyword evidence="2" id="KW-0784">Thiamine biosynthesis</keyword>
<evidence type="ECO:0000256" key="3">
    <source>
        <dbReference type="PIRSR" id="PIRSR003170-1"/>
    </source>
</evidence>
<comment type="similarity">
    <text evidence="2">Belongs to the TenA family.</text>
</comment>
<dbReference type="GO" id="GO:0005829">
    <property type="term" value="C:cytosol"/>
    <property type="evidence" value="ECO:0007669"/>
    <property type="project" value="TreeGrafter"/>
</dbReference>
<dbReference type="EMBL" id="BSTJ01000021">
    <property type="protein sequence ID" value="GLY81685.1"/>
    <property type="molecule type" value="Genomic_DNA"/>
</dbReference>
<dbReference type="RefSeq" id="WP_285636479.1">
    <property type="nucleotide sequence ID" value="NZ_BSTJ01000021.1"/>
</dbReference>
<evidence type="ECO:0000256" key="1">
    <source>
        <dbReference type="ARBA" id="ARBA00004948"/>
    </source>
</evidence>
<keyword evidence="2" id="KW-0378">Hydrolase</keyword>
<gene>
    <name evidence="5" type="ORF">Airi01_099520</name>
</gene>
<comment type="caution">
    <text evidence="5">The sequence shown here is derived from an EMBL/GenBank/DDBJ whole genome shotgun (WGS) entry which is preliminary data.</text>
</comment>
<dbReference type="GO" id="GO:0009228">
    <property type="term" value="P:thiamine biosynthetic process"/>
    <property type="evidence" value="ECO:0007669"/>
    <property type="project" value="UniProtKB-KW"/>
</dbReference>
<accession>A0A9W6RXI3</accession>
<dbReference type="InterPro" id="IPR026285">
    <property type="entry name" value="TenA_E"/>
</dbReference>
<organism evidence="5 6">
    <name type="scientific">Actinoallomurus iriomotensis</name>
    <dbReference type="NCBI Taxonomy" id="478107"/>
    <lineage>
        <taxon>Bacteria</taxon>
        <taxon>Bacillati</taxon>
        <taxon>Actinomycetota</taxon>
        <taxon>Actinomycetes</taxon>
        <taxon>Streptosporangiales</taxon>
        <taxon>Thermomonosporaceae</taxon>
        <taxon>Actinoallomurus</taxon>
    </lineage>
</organism>
<dbReference type="InterPro" id="IPR050967">
    <property type="entry name" value="Thiamine_Salvage_TenA"/>
</dbReference>